<evidence type="ECO:0000256" key="1">
    <source>
        <dbReference type="SAM" id="MobiDB-lite"/>
    </source>
</evidence>
<protein>
    <submittedName>
        <fullName evidence="2">Uncharacterized protein</fullName>
    </submittedName>
</protein>
<proteinExistence type="predicted"/>
<sequence length="61" mass="6923">MLVQHQHLGTKHRNPSILEQADARCLRARKNKRMRGCRAQKNPQHTDKPAVGLRSALGTQI</sequence>
<evidence type="ECO:0000313" key="2">
    <source>
        <dbReference type="EMBL" id="SJM61579.1"/>
    </source>
</evidence>
<name>A0A1R4G074_9MICO</name>
<dbReference type="EMBL" id="FUHU01000035">
    <property type="protein sequence ID" value="SJM61579.1"/>
    <property type="molecule type" value="Genomic_DNA"/>
</dbReference>
<dbReference type="Proteomes" id="UP000195787">
    <property type="component" value="Unassembled WGS sequence"/>
</dbReference>
<dbReference type="AlphaFoldDB" id="A0A1R4G074"/>
<accession>A0A1R4G074</accession>
<feature type="region of interest" description="Disordered" evidence="1">
    <location>
        <begin position="31"/>
        <end position="61"/>
    </location>
</feature>
<evidence type="ECO:0000313" key="3">
    <source>
        <dbReference type="Proteomes" id="UP000195787"/>
    </source>
</evidence>
<gene>
    <name evidence="2" type="ORF">CZ674_07805</name>
</gene>
<reference evidence="2 3" key="1">
    <citation type="submission" date="2017-02" db="EMBL/GenBank/DDBJ databases">
        <authorList>
            <person name="Peterson S.W."/>
        </authorList>
    </citation>
    <scope>NUCLEOTIDE SEQUENCE [LARGE SCALE GENOMIC DNA]</scope>
    <source>
        <strain evidence="2 3">LMG 22410</strain>
    </source>
</reference>
<feature type="region of interest" description="Disordered" evidence="1">
    <location>
        <begin position="1"/>
        <end position="20"/>
    </location>
</feature>
<organism evidence="2 3">
    <name type="scientific">Agrococcus casei LMG 22410</name>
    <dbReference type="NCBI Taxonomy" id="1255656"/>
    <lineage>
        <taxon>Bacteria</taxon>
        <taxon>Bacillati</taxon>
        <taxon>Actinomycetota</taxon>
        <taxon>Actinomycetes</taxon>
        <taxon>Micrococcales</taxon>
        <taxon>Microbacteriaceae</taxon>
        <taxon>Agrococcus</taxon>
    </lineage>
</organism>
<keyword evidence="3" id="KW-1185">Reference proteome</keyword>